<reference evidence="2" key="1">
    <citation type="submission" date="2021-01" db="EMBL/GenBank/DDBJ databases">
        <title>Adiantum capillus-veneris genome.</title>
        <authorList>
            <person name="Fang Y."/>
            <person name="Liao Q."/>
        </authorList>
    </citation>
    <scope>NUCLEOTIDE SEQUENCE</scope>
    <source>
        <strain evidence="2">H3</strain>
        <tissue evidence="2">Leaf</tissue>
    </source>
</reference>
<feature type="compositionally biased region" description="Low complexity" evidence="1">
    <location>
        <begin position="113"/>
        <end position="131"/>
    </location>
</feature>
<gene>
    <name evidence="2" type="ORF">GOP47_0024370</name>
</gene>
<evidence type="ECO:0000313" key="3">
    <source>
        <dbReference type="Proteomes" id="UP000886520"/>
    </source>
</evidence>
<evidence type="ECO:0000313" key="2">
    <source>
        <dbReference type="EMBL" id="KAI5059950.1"/>
    </source>
</evidence>
<dbReference type="EMBL" id="JABFUD020000024">
    <property type="protein sequence ID" value="KAI5059950.1"/>
    <property type="molecule type" value="Genomic_DNA"/>
</dbReference>
<keyword evidence="3" id="KW-1185">Reference proteome</keyword>
<organism evidence="2 3">
    <name type="scientific">Adiantum capillus-veneris</name>
    <name type="common">Maidenhair fern</name>
    <dbReference type="NCBI Taxonomy" id="13818"/>
    <lineage>
        <taxon>Eukaryota</taxon>
        <taxon>Viridiplantae</taxon>
        <taxon>Streptophyta</taxon>
        <taxon>Embryophyta</taxon>
        <taxon>Tracheophyta</taxon>
        <taxon>Polypodiopsida</taxon>
        <taxon>Polypodiidae</taxon>
        <taxon>Polypodiales</taxon>
        <taxon>Pteridineae</taxon>
        <taxon>Pteridaceae</taxon>
        <taxon>Vittarioideae</taxon>
        <taxon>Adiantum</taxon>
    </lineage>
</organism>
<proteinExistence type="predicted"/>
<feature type="region of interest" description="Disordered" evidence="1">
    <location>
        <begin position="97"/>
        <end position="131"/>
    </location>
</feature>
<sequence length="131" mass="14149">MRAYAVAYVDGEEDDNMKAQIGVDEHGGENPNDVISLSVREAQLWKDSLACLLTVDIYSRGRRLPVGTARRGSAHHLLQPHPVLGILGVAAVRRATWHPQRPDPPSGDSQEILALPSLPLPTSFTPAAPPC</sequence>
<comment type="caution">
    <text evidence="2">The sequence shown here is derived from an EMBL/GenBank/DDBJ whole genome shotgun (WGS) entry which is preliminary data.</text>
</comment>
<evidence type="ECO:0000256" key="1">
    <source>
        <dbReference type="SAM" id="MobiDB-lite"/>
    </source>
</evidence>
<dbReference type="Proteomes" id="UP000886520">
    <property type="component" value="Chromosome 24"/>
</dbReference>
<accession>A0A9D4Z3L1</accession>
<protein>
    <submittedName>
        <fullName evidence="2">Uncharacterized protein</fullName>
    </submittedName>
</protein>
<dbReference type="AlphaFoldDB" id="A0A9D4Z3L1"/>
<dbReference type="OrthoDB" id="270970at2759"/>
<name>A0A9D4Z3L1_ADICA</name>